<protein>
    <submittedName>
        <fullName evidence="1">Uncharacterized protein</fullName>
    </submittedName>
</protein>
<reference evidence="1 2" key="1">
    <citation type="journal article" date="2016" name="Front. Microbiol.">
        <title>Single-Cell (Meta-)Genomics of a Dimorphic Candidatus Thiomargarita nelsonii Reveals Genomic Plasticity.</title>
        <authorList>
            <person name="Flood B.E."/>
            <person name="Fliss P."/>
            <person name="Jones D.S."/>
            <person name="Dick G.J."/>
            <person name="Jain S."/>
            <person name="Kaster A.K."/>
            <person name="Winkel M."/>
            <person name="Mussmann M."/>
            <person name="Bailey J."/>
        </authorList>
    </citation>
    <scope>NUCLEOTIDE SEQUENCE [LARGE SCALE GENOMIC DNA]</scope>
    <source>
        <strain evidence="1">Hydrate Ridge</strain>
    </source>
</reference>
<dbReference type="EMBL" id="JSZA02000062">
    <property type="protein sequence ID" value="TGO02908.1"/>
    <property type="molecule type" value="Genomic_DNA"/>
</dbReference>
<organism evidence="1 2">
    <name type="scientific">Candidatus Thiomargarita nelsonii</name>
    <dbReference type="NCBI Taxonomy" id="1003181"/>
    <lineage>
        <taxon>Bacteria</taxon>
        <taxon>Pseudomonadati</taxon>
        <taxon>Pseudomonadota</taxon>
        <taxon>Gammaproteobacteria</taxon>
        <taxon>Thiotrichales</taxon>
        <taxon>Thiotrichaceae</taxon>
        <taxon>Thiomargarita</taxon>
    </lineage>
</organism>
<proteinExistence type="predicted"/>
<dbReference type="Proteomes" id="UP000030428">
    <property type="component" value="Unassembled WGS sequence"/>
</dbReference>
<evidence type="ECO:0000313" key="2">
    <source>
        <dbReference type="Proteomes" id="UP000030428"/>
    </source>
</evidence>
<evidence type="ECO:0000313" key="1">
    <source>
        <dbReference type="EMBL" id="TGO02908.1"/>
    </source>
</evidence>
<accession>A0A4E0QQC6</accession>
<comment type="caution">
    <text evidence="1">The sequence shown here is derived from an EMBL/GenBank/DDBJ whole genome shotgun (WGS) entry which is preliminary data.</text>
</comment>
<gene>
    <name evidence="1" type="ORF">PN36_16625</name>
</gene>
<dbReference type="AlphaFoldDB" id="A0A4E0QQC6"/>
<keyword evidence="2" id="KW-1185">Reference proteome</keyword>
<name>A0A4E0QQC6_9GAMM</name>
<sequence>MQGARVEQRVDVAVYSKEQQLQLVVEVKKHPTSVVPKNWATKIRKNILVHSGIPNSPYFLLADVPNFIYLWKNREPMDYEKAPDYVISAKEILEKYLNQISSTDKVSEYYYLELVMASWLKELVKSKISPQENPALKWIFDSGLYEAIKSGSVVMESTVL</sequence>